<dbReference type="PANTHER" id="PTHR34981:SF1">
    <property type="entry name" value="CELL DIVISION PROTEIN ZAPA"/>
    <property type="match status" value="1"/>
</dbReference>
<dbReference type="Gene3D" id="6.10.250.790">
    <property type="match status" value="1"/>
</dbReference>
<protein>
    <recommendedName>
        <fullName evidence="2">Cell division protein ZapA</fullName>
    </recommendedName>
    <alternativeName>
        <fullName evidence="9">Z ring-associated protein ZapA</fullName>
    </alternativeName>
</protein>
<evidence type="ECO:0000256" key="4">
    <source>
        <dbReference type="ARBA" id="ARBA00022618"/>
    </source>
</evidence>
<keyword evidence="6" id="KW-0131">Cell cycle</keyword>
<organism evidence="11 12">
    <name type="scientific">Dysosmobacter welbionis</name>
    <dbReference type="NCBI Taxonomy" id="2093857"/>
    <lineage>
        <taxon>Bacteria</taxon>
        <taxon>Bacillati</taxon>
        <taxon>Bacillota</taxon>
        <taxon>Clostridia</taxon>
        <taxon>Eubacteriales</taxon>
        <taxon>Oscillospiraceae</taxon>
        <taxon>Dysosmobacter</taxon>
    </lineage>
</organism>
<dbReference type="GO" id="GO:0005829">
    <property type="term" value="C:cytosol"/>
    <property type="evidence" value="ECO:0007669"/>
    <property type="project" value="TreeGrafter"/>
</dbReference>
<keyword evidence="4 11" id="KW-0132">Cell division</keyword>
<feature type="coiled-coil region" evidence="10">
    <location>
        <begin position="69"/>
        <end position="110"/>
    </location>
</feature>
<proteinExistence type="predicted"/>
<evidence type="ECO:0000256" key="9">
    <source>
        <dbReference type="ARBA" id="ARBA00033158"/>
    </source>
</evidence>
<keyword evidence="10" id="KW-0175">Coiled coil</keyword>
<evidence type="ECO:0000313" key="11">
    <source>
        <dbReference type="EMBL" id="QCI59528.1"/>
    </source>
</evidence>
<dbReference type="GO" id="GO:0000917">
    <property type="term" value="P:division septum assembly"/>
    <property type="evidence" value="ECO:0007669"/>
    <property type="project" value="UniProtKB-KW"/>
</dbReference>
<evidence type="ECO:0000256" key="3">
    <source>
        <dbReference type="ARBA" id="ARBA00022490"/>
    </source>
</evidence>
<dbReference type="GO" id="GO:0043093">
    <property type="term" value="P:FtsZ-dependent cytokinesis"/>
    <property type="evidence" value="ECO:0007669"/>
    <property type="project" value="TreeGrafter"/>
</dbReference>
<evidence type="ECO:0000256" key="8">
    <source>
        <dbReference type="ARBA" id="ARBA00026068"/>
    </source>
</evidence>
<comment type="subunit">
    <text evidence="8">Homodimer. Interacts with FtsZ.</text>
</comment>
<dbReference type="Pfam" id="PF05164">
    <property type="entry name" value="ZapA"/>
    <property type="match status" value="1"/>
</dbReference>
<comment type="subcellular location">
    <subcellularLocation>
        <location evidence="1">Cytoplasm</location>
    </subcellularLocation>
</comment>
<keyword evidence="5" id="KW-0717">Septation</keyword>
<gene>
    <name evidence="11" type="ORF">EIO64_10125</name>
</gene>
<dbReference type="GO" id="GO:0000921">
    <property type="term" value="P:septin ring assembly"/>
    <property type="evidence" value="ECO:0007669"/>
    <property type="project" value="TreeGrafter"/>
</dbReference>
<dbReference type="Proteomes" id="UP000298642">
    <property type="component" value="Chromosome"/>
</dbReference>
<dbReference type="EMBL" id="CP034413">
    <property type="protein sequence ID" value="QCI59528.1"/>
    <property type="molecule type" value="Genomic_DNA"/>
</dbReference>
<evidence type="ECO:0000313" key="12">
    <source>
        <dbReference type="Proteomes" id="UP000298642"/>
    </source>
</evidence>
<evidence type="ECO:0000256" key="1">
    <source>
        <dbReference type="ARBA" id="ARBA00004496"/>
    </source>
</evidence>
<evidence type="ECO:0000256" key="10">
    <source>
        <dbReference type="SAM" id="Coils"/>
    </source>
</evidence>
<dbReference type="GeneID" id="89520642"/>
<dbReference type="RefSeq" id="WP_021751185.1">
    <property type="nucleotide sequence ID" value="NZ_CP034413.3"/>
</dbReference>
<keyword evidence="12" id="KW-1185">Reference proteome</keyword>
<name>A0A4D7APF3_9FIRM</name>
<comment type="function">
    <text evidence="7">Activator of cell division through the inhibition of FtsZ GTPase activity, therefore promoting FtsZ assembly into bundles of protofilaments necessary for the formation of the division Z ring. It is recruited early at mid-cell but it is not essential for cell division.</text>
</comment>
<dbReference type="SUPFAM" id="SSF102829">
    <property type="entry name" value="Cell division protein ZapA-like"/>
    <property type="match status" value="1"/>
</dbReference>
<evidence type="ECO:0000256" key="6">
    <source>
        <dbReference type="ARBA" id="ARBA00023306"/>
    </source>
</evidence>
<dbReference type="KEGG" id="obj:EIO64_10125"/>
<evidence type="ECO:0000256" key="2">
    <source>
        <dbReference type="ARBA" id="ARBA00015195"/>
    </source>
</evidence>
<evidence type="ECO:0000256" key="5">
    <source>
        <dbReference type="ARBA" id="ARBA00023210"/>
    </source>
</evidence>
<reference evidence="12" key="1">
    <citation type="submission" date="2018-12" db="EMBL/GenBank/DDBJ databases">
        <title>Dusodibacter welbiota gen. nov., sp. nov., isolated from human faeces and emended description of the Oscillibacter genus.</title>
        <authorList>
            <person name="Le Roy T."/>
            <person name="Van der Smissen P."/>
            <person name="Delzenne N."/>
            <person name="Muccioli G."/>
            <person name="Collet J.F."/>
            <person name="Cani P.D."/>
        </authorList>
    </citation>
    <scope>NUCLEOTIDE SEQUENCE [LARGE SCALE GENOMIC DNA]</scope>
    <source>
        <strain evidence="12">J115</strain>
    </source>
</reference>
<dbReference type="GO" id="GO:0032153">
    <property type="term" value="C:cell division site"/>
    <property type="evidence" value="ECO:0007669"/>
    <property type="project" value="TreeGrafter"/>
</dbReference>
<accession>A0A4D7APF3</accession>
<dbReference type="InterPro" id="IPR007838">
    <property type="entry name" value="Cell_div_ZapA-like"/>
</dbReference>
<dbReference type="GO" id="GO:0030428">
    <property type="term" value="C:cell septum"/>
    <property type="evidence" value="ECO:0007669"/>
    <property type="project" value="TreeGrafter"/>
</dbReference>
<dbReference type="PANTHER" id="PTHR34981">
    <property type="entry name" value="CELL DIVISION PROTEIN ZAPA"/>
    <property type="match status" value="1"/>
</dbReference>
<keyword evidence="3" id="KW-0963">Cytoplasm</keyword>
<sequence length="113" mass="12453">MANRVVINICGEELTFIAEESSSYMQRVGAYVNDKMAEVLDSSKVGRTDAAVLTAVNIADELFKAQAAAEQLRGQIKGYLDEAGRAQSEASELKREVFRLQQKLDAQARKDRG</sequence>
<dbReference type="InterPro" id="IPR036192">
    <property type="entry name" value="Cell_div_ZapA-like_sf"/>
</dbReference>
<dbReference type="AlphaFoldDB" id="A0A4D7APF3"/>
<dbReference type="InterPro" id="IPR053712">
    <property type="entry name" value="Bac_CellDiv_Activator"/>
</dbReference>
<evidence type="ECO:0000256" key="7">
    <source>
        <dbReference type="ARBA" id="ARBA00024910"/>
    </source>
</evidence>